<organism evidence="5 6">
    <name type="scientific">Coprinellus micaceus</name>
    <name type="common">Glistening ink-cap mushroom</name>
    <name type="synonym">Coprinus micaceus</name>
    <dbReference type="NCBI Taxonomy" id="71717"/>
    <lineage>
        <taxon>Eukaryota</taxon>
        <taxon>Fungi</taxon>
        <taxon>Dikarya</taxon>
        <taxon>Basidiomycota</taxon>
        <taxon>Agaricomycotina</taxon>
        <taxon>Agaricomycetes</taxon>
        <taxon>Agaricomycetidae</taxon>
        <taxon>Agaricales</taxon>
        <taxon>Agaricineae</taxon>
        <taxon>Psathyrellaceae</taxon>
        <taxon>Coprinellus</taxon>
    </lineage>
</organism>
<feature type="chain" id="PRO_5021434734" evidence="3">
    <location>
        <begin position="32"/>
        <end position="551"/>
    </location>
</feature>
<keyword evidence="6" id="KW-1185">Reference proteome</keyword>
<dbReference type="Proteomes" id="UP000298030">
    <property type="component" value="Unassembled WGS sequence"/>
</dbReference>
<sequence>MYTLKLKSRSAFKYLLAGLLVALCVISSVEGAPTRPGKAVAKSAPKVAKSTPKVGKPTRKVVKAAAAAREKEPRASQRPKKKTTAPSGKQRLVKRTAVTHPAGNQPAILFHGTKKEYATSAQKPDLKKTHPSGDLHHNKNGCVEGGMYLTDSVIAAAQYVCHRFGQPNPDTAYILKYQWTPPAGVKVHTFPADATPDDSQCGAHDMVTSAMHSLPWDKDLTTDFWQYAIVKQNVMDTNLKYLETYVIPCANVHKGADLDADDYIKGQGANPGFTAIFGMKQRTYYGYVELPLKEWALQGTPMLPYLATALVLAILTLRTVTVSTTSVTEGYLDFIIPSTTQTAQTWYKVIGHLKSDSHPLIALHGGPGIYSGYLEILCDITERGQEPLILYDMQVGNTSFWTEELFLAELDNVLEKLNVTKYDVIGHSWGGMLGARHATHQPLGLQKLVLMSAPASIPLYIEGIQRLRAALPEDIKQALDKHESDGTTDDPEYQDADPTVYSTMWGPNEFTAAGVLKNWSVVDDISKITVPTLLTNGGQDEVTDPCLGSVR</sequence>
<reference evidence="5 6" key="1">
    <citation type="journal article" date="2019" name="Nat. Ecol. Evol.">
        <title>Megaphylogeny resolves global patterns of mushroom evolution.</title>
        <authorList>
            <person name="Varga T."/>
            <person name="Krizsan K."/>
            <person name="Foldi C."/>
            <person name="Dima B."/>
            <person name="Sanchez-Garcia M."/>
            <person name="Sanchez-Ramirez S."/>
            <person name="Szollosi G.J."/>
            <person name="Szarkandi J.G."/>
            <person name="Papp V."/>
            <person name="Albert L."/>
            <person name="Andreopoulos W."/>
            <person name="Angelini C."/>
            <person name="Antonin V."/>
            <person name="Barry K.W."/>
            <person name="Bougher N.L."/>
            <person name="Buchanan P."/>
            <person name="Buyck B."/>
            <person name="Bense V."/>
            <person name="Catcheside P."/>
            <person name="Chovatia M."/>
            <person name="Cooper J."/>
            <person name="Damon W."/>
            <person name="Desjardin D."/>
            <person name="Finy P."/>
            <person name="Geml J."/>
            <person name="Haridas S."/>
            <person name="Hughes K."/>
            <person name="Justo A."/>
            <person name="Karasinski D."/>
            <person name="Kautmanova I."/>
            <person name="Kiss B."/>
            <person name="Kocsube S."/>
            <person name="Kotiranta H."/>
            <person name="LaButti K.M."/>
            <person name="Lechner B.E."/>
            <person name="Liimatainen K."/>
            <person name="Lipzen A."/>
            <person name="Lukacs Z."/>
            <person name="Mihaltcheva S."/>
            <person name="Morgado L.N."/>
            <person name="Niskanen T."/>
            <person name="Noordeloos M.E."/>
            <person name="Ohm R.A."/>
            <person name="Ortiz-Santana B."/>
            <person name="Ovrebo C."/>
            <person name="Racz N."/>
            <person name="Riley R."/>
            <person name="Savchenko A."/>
            <person name="Shiryaev A."/>
            <person name="Soop K."/>
            <person name="Spirin V."/>
            <person name="Szebenyi C."/>
            <person name="Tomsovsky M."/>
            <person name="Tulloss R.E."/>
            <person name="Uehling J."/>
            <person name="Grigoriev I.V."/>
            <person name="Vagvolgyi C."/>
            <person name="Papp T."/>
            <person name="Martin F.M."/>
            <person name="Miettinen O."/>
            <person name="Hibbett D.S."/>
            <person name="Nagy L.G."/>
        </authorList>
    </citation>
    <scope>NUCLEOTIDE SEQUENCE [LARGE SCALE GENOMIC DNA]</scope>
    <source>
        <strain evidence="5 6">FP101781</strain>
    </source>
</reference>
<protein>
    <submittedName>
        <fullName evidence="5">Alpha/beta-hydrolase</fullName>
    </submittedName>
</protein>
<dbReference type="InterPro" id="IPR022742">
    <property type="entry name" value="Hydrolase_4"/>
</dbReference>
<proteinExistence type="predicted"/>
<dbReference type="InterPro" id="IPR029058">
    <property type="entry name" value="AB_hydrolase_fold"/>
</dbReference>
<name>A0A4Y7TIM1_COPMI</name>
<gene>
    <name evidence="5" type="ORF">FA13DRAFT_1789859</name>
</gene>
<feature type="domain" description="Serine aminopeptidase S33" evidence="4">
    <location>
        <begin position="414"/>
        <end position="545"/>
    </location>
</feature>
<dbReference type="GO" id="GO:0006508">
    <property type="term" value="P:proteolysis"/>
    <property type="evidence" value="ECO:0007669"/>
    <property type="project" value="InterPro"/>
</dbReference>
<evidence type="ECO:0000313" key="5">
    <source>
        <dbReference type="EMBL" id="TEB33402.1"/>
    </source>
</evidence>
<keyword evidence="3" id="KW-0732">Signal</keyword>
<feature type="compositionally biased region" description="Acidic residues" evidence="2">
    <location>
        <begin position="486"/>
        <end position="495"/>
    </location>
</feature>
<feature type="region of interest" description="Disordered" evidence="2">
    <location>
        <begin position="65"/>
        <end position="92"/>
    </location>
</feature>
<comment type="caution">
    <text evidence="5">The sequence shown here is derived from an EMBL/GenBank/DDBJ whole genome shotgun (WGS) entry which is preliminary data.</text>
</comment>
<dbReference type="GO" id="GO:0008233">
    <property type="term" value="F:peptidase activity"/>
    <property type="evidence" value="ECO:0007669"/>
    <property type="project" value="InterPro"/>
</dbReference>
<evidence type="ECO:0000256" key="3">
    <source>
        <dbReference type="SAM" id="SignalP"/>
    </source>
</evidence>
<dbReference type="InterPro" id="IPR002410">
    <property type="entry name" value="Peptidase_S33"/>
</dbReference>
<accession>A0A4Y7TIM1</accession>
<dbReference type="PRINTS" id="PR00793">
    <property type="entry name" value="PROAMNOPTASE"/>
</dbReference>
<dbReference type="Gene3D" id="3.40.50.1820">
    <property type="entry name" value="alpha/beta hydrolase"/>
    <property type="match status" value="1"/>
</dbReference>
<dbReference type="EMBL" id="QPFP01000012">
    <property type="protein sequence ID" value="TEB33402.1"/>
    <property type="molecule type" value="Genomic_DNA"/>
</dbReference>
<feature type="region of interest" description="Disordered" evidence="2">
    <location>
        <begin position="479"/>
        <end position="500"/>
    </location>
</feature>
<dbReference type="Pfam" id="PF12146">
    <property type="entry name" value="Hydrolase_4"/>
    <property type="match status" value="1"/>
</dbReference>
<evidence type="ECO:0000259" key="4">
    <source>
        <dbReference type="Pfam" id="PF12146"/>
    </source>
</evidence>
<dbReference type="OrthoDB" id="2928687at2759"/>
<keyword evidence="1 5" id="KW-0378">Hydrolase</keyword>
<evidence type="ECO:0000313" key="6">
    <source>
        <dbReference type="Proteomes" id="UP000298030"/>
    </source>
</evidence>
<evidence type="ECO:0000256" key="2">
    <source>
        <dbReference type="SAM" id="MobiDB-lite"/>
    </source>
</evidence>
<feature type="signal peptide" evidence="3">
    <location>
        <begin position="1"/>
        <end position="31"/>
    </location>
</feature>
<dbReference type="SUPFAM" id="SSF53474">
    <property type="entry name" value="alpha/beta-Hydrolases"/>
    <property type="match status" value="1"/>
</dbReference>
<evidence type="ECO:0000256" key="1">
    <source>
        <dbReference type="ARBA" id="ARBA00022801"/>
    </source>
</evidence>
<dbReference type="AlphaFoldDB" id="A0A4Y7TIM1"/>